<proteinExistence type="predicted"/>
<dbReference type="EMBL" id="JBGOOJ010000004">
    <property type="protein sequence ID" value="MEZ8089735.1"/>
    <property type="molecule type" value="Genomic_DNA"/>
</dbReference>
<protein>
    <submittedName>
        <fullName evidence="1">Uncharacterized protein</fullName>
    </submittedName>
</protein>
<reference evidence="1 2" key="1">
    <citation type="submission" date="2024-06" db="EMBL/GenBank/DDBJ databases">
        <authorList>
            <person name="Steensen K."/>
            <person name="Seneca J."/>
            <person name="Bartlau N."/>
            <person name="Yu A.X."/>
            <person name="Polz M.F."/>
        </authorList>
    </citation>
    <scope>NUCLEOTIDE SEQUENCE [LARGE SCALE GENOMIC DNA]</scope>
    <source>
        <strain evidence="1 2">5S240</strain>
    </source>
</reference>
<gene>
    <name evidence="1" type="ORF">ACED24_06705</name>
</gene>
<sequence>MHSVSPYSLRCFNKNLSGEHEQRYSSLDNIKSYDLYYMLKDFIESNSDEYKLFEEAKQVCLFSDMTFDEHKRQISGWFNVGNYGMKTEIIDIKTGKVDYEKAQDKAEIIRHYVHFYIPKGFNEAMAFMHSYRGIGVKTLFYVLFSSYFSVRTDLTLQMKPLAYDKAIDAWLEATAKEVRLTKFVGVKDIADQVKKLGHHEQELVIKPPRRNNLGKLKDYLTKGSERLAAVEVMSDFAGPIKTVVELDGKQRTFCIGRHESTSLCEIEISEEDVTFVSGVPELDSIRTWVRDIIKEYAVRMYPNVPLGEI</sequence>
<keyword evidence="2" id="KW-1185">Reference proteome</keyword>
<dbReference type="Proteomes" id="UP001569177">
    <property type="component" value="Unassembled WGS sequence"/>
</dbReference>
<dbReference type="RefSeq" id="WP_017058608.1">
    <property type="nucleotide sequence ID" value="NZ_JBGONX010000007.1"/>
</dbReference>
<name>A0ABV4LCZ8_9VIBR</name>
<organism evidence="1 2">
    <name type="scientific">Vibrio kanaloae</name>
    <dbReference type="NCBI Taxonomy" id="170673"/>
    <lineage>
        <taxon>Bacteria</taxon>
        <taxon>Pseudomonadati</taxon>
        <taxon>Pseudomonadota</taxon>
        <taxon>Gammaproteobacteria</taxon>
        <taxon>Vibrionales</taxon>
        <taxon>Vibrionaceae</taxon>
        <taxon>Vibrio</taxon>
    </lineage>
</organism>
<comment type="caution">
    <text evidence="1">The sequence shown here is derived from an EMBL/GenBank/DDBJ whole genome shotgun (WGS) entry which is preliminary data.</text>
</comment>
<accession>A0ABV4LCZ8</accession>
<evidence type="ECO:0000313" key="2">
    <source>
        <dbReference type="Proteomes" id="UP001569177"/>
    </source>
</evidence>
<evidence type="ECO:0000313" key="1">
    <source>
        <dbReference type="EMBL" id="MEZ8089735.1"/>
    </source>
</evidence>